<protein>
    <recommendedName>
        <fullName evidence="4">DUF2071 domain-containing protein</fullName>
    </recommendedName>
</protein>
<name>A0ABS4Z1K7_9MICC</name>
<proteinExistence type="predicted"/>
<dbReference type="Proteomes" id="UP000711614">
    <property type="component" value="Unassembled WGS sequence"/>
</dbReference>
<accession>A0ABS4Z1K7</accession>
<evidence type="ECO:0008006" key="4">
    <source>
        <dbReference type="Google" id="ProtNLM"/>
    </source>
</evidence>
<evidence type="ECO:0000256" key="1">
    <source>
        <dbReference type="SAM" id="MobiDB-lite"/>
    </source>
</evidence>
<sequence length="258" mass="27320">MATPSPRDCAALAETTAALPPGTDERLSGYALMGMPFSSGHCLAFRRFPASSIGPAYAALWLFRPNAGWTIYADAPPEQSCARYFGADLAGTALTPVERHWEGPFALTVGVPGVVRWSLELKETRSTAALTTAAGLLPEGFWGRPAVLAGMGRFMGPALHAGTLRLAGTVPNGQTYQARPMRVWVVKASHAVIDGTDAGAPKPLPQQLHLGDFWLPQRGLFVADMSLHFPSTAPARTQPAPSKQQAAHTGAHLGRTTS</sequence>
<keyword evidence="3" id="KW-1185">Reference proteome</keyword>
<dbReference type="EMBL" id="JAGIOI010000001">
    <property type="protein sequence ID" value="MBP2414705.1"/>
    <property type="molecule type" value="Genomic_DNA"/>
</dbReference>
<feature type="region of interest" description="Disordered" evidence="1">
    <location>
        <begin position="232"/>
        <end position="258"/>
    </location>
</feature>
<evidence type="ECO:0000313" key="2">
    <source>
        <dbReference type="EMBL" id="MBP2414705.1"/>
    </source>
</evidence>
<organism evidence="2 3">
    <name type="scientific">Arthrobacter stackebrandtii</name>
    <dbReference type="NCBI Taxonomy" id="272161"/>
    <lineage>
        <taxon>Bacteria</taxon>
        <taxon>Bacillati</taxon>
        <taxon>Actinomycetota</taxon>
        <taxon>Actinomycetes</taxon>
        <taxon>Micrococcales</taxon>
        <taxon>Micrococcaceae</taxon>
        <taxon>Arthrobacter</taxon>
    </lineage>
</organism>
<comment type="caution">
    <text evidence="2">The sequence shown here is derived from an EMBL/GenBank/DDBJ whole genome shotgun (WGS) entry which is preliminary data.</text>
</comment>
<dbReference type="RefSeq" id="WP_209682939.1">
    <property type="nucleotide sequence ID" value="NZ_JAGIOI010000001.1"/>
</dbReference>
<evidence type="ECO:0000313" key="3">
    <source>
        <dbReference type="Proteomes" id="UP000711614"/>
    </source>
</evidence>
<gene>
    <name evidence="2" type="ORF">JOF48_003504</name>
</gene>
<reference evidence="2 3" key="1">
    <citation type="submission" date="2021-03" db="EMBL/GenBank/DDBJ databases">
        <title>Sequencing the genomes of 1000 actinobacteria strains.</title>
        <authorList>
            <person name="Klenk H.-P."/>
        </authorList>
    </citation>
    <scope>NUCLEOTIDE SEQUENCE [LARGE SCALE GENOMIC DNA]</scope>
    <source>
        <strain evidence="2 3">DSM 16005</strain>
    </source>
</reference>